<name>A0A5A8BZS3_CAFRO</name>
<evidence type="ECO:0000313" key="9">
    <source>
        <dbReference type="Proteomes" id="UP000324907"/>
    </source>
</evidence>
<reference evidence="7 8" key="1">
    <citation type="submission" date="2019-07" db="EMBL/GenBank/DDBJ databases">
        <title>Genomes of Cafeteria roenbergensis.</title>
        <authorList>
            <person name="Fischer M.G."/>
            <person name="Hackl T."/>
            <person name="Roman M."/>
        </authorList>
    </citation>
    <scope>NUCLEOTIDE SEQUENCE [LARGE SCALE GENOMIC DNA]</scope>
    <source>
        <strain evidence="3 8">BVI</strain>
        <strain evidence="2 10">Cflag</strain>
        <strain evidence="6 7">E4-10P</strain>
        <strain evidence="5 9">RCC970-E3</strain>
    </source>
</reference>
<dbReference type="Proteomes" id="UP000325113">
    <property type="component" value="Unassembled WGS sequence"/>
</dbReference>
<dbReference type="Proteomes" id="UP000324907">
    <property type="component" value="Unassembled WGS sequence"/>
</dbReference>
<dbReference type="Proteomes" id="UP000323011">
    <property type="component" value="Unassembled WGS sequence"/>
</dbReference>
<evidence type="ECO:0000313" key="10">
    <source>
        <dbReference type="Proteomes" id="UP000325113"/>
    </source>
</evidence>
<dbReference type="EMBL" id="VLTM01000049">
    <property type="protein sequence ID" value="KAA0159994.1"/>
    <property type="molecule type" value="Genomic_DNA"/>
</dbReference>
<dbReference type="EMBL" id="VLTO01000094">
    <property type="protein sequence ID" value="KAA0165446.1"/>
    <property type="molecule type" value="Genomic_DNA"/>
</dbReference>
<evidence type="ECO:0000313" key="5">
    <source>
        <dbReference type="EMBL" id="KAA0162538.1"/>
    </source>
</evidence>
<dbReference type="EMBL" id="HBET01022626">
    <property type="protein sequence ID" value="CAD8571115.1"/>
    <property type="molecule type" value="Transcribed_RNA"/>
</dbReference>
<accession>A0A5A8BZS3</accession>
<dbReference type="InterPro" id="IPR025563">
    <property type="entry name" value="DUF4286"/>
</dbReference>
<evidence type="ECO:0000313" key="6">
    <source>
        <dbReference type="EMBL" id="KAA0165446.1"/>
    </source>
</evidence>
<dbReference type="AlphaFoldDB" id="A0A5A8BZS3"/>
<evidence type="ECO:0000313" key="1">
    <source>
        <dbReference type="EMBL" id="CAD8571115.1"/>
    </source>
</evidence>
<protein>
    <recommendedName>
        <fullName evidence="11">DUF1330 domain-containing protein</fullName>
    </recommendedName>
</protein>
<evidence type="ECO:0000313" key="8">
    <source>
        <dbReference type="Proteomes" id="UP000323011"/>
    </source>
</evidence>
<gene>
    <name evidence="1" type="ORF">CROE0942_LOCUS15495</name>
    <name evidence="6" type="ORF">FNF27_07649</name>
    <name evidence="5" type="ORF">FNF28_04632</name>
    <name evidence="3" type="ORF">FNF29_02942</name>
    <name evidence="4" type="ORF">FNF31_04639</name>
    <name evidence="2" type="ORF">FNF31_07871</name>
</gene>
<dbReference type="EMBL" id="VLTN01000015">
    <property type="protein sequence ID" value="KAA0153553.1"/>
    <property type="molecule type" value="Genomic_DNA"/>
</dbReference>
<evidence type="ECO:0000313" key="7">
    <source>
        <dbReference type="Proteomes" id="UP000322899"/>
    </source>
</evidence>
<evidence type="ECO:0008006" key="11">
    <source>
        <dbReference type="Google" id="ProtNLM"/>
    </source>
</evidence>
<evidence type="ECO:0000313" key="2">
    <source>
        <dbReference type="EMBL" id="KAA0146054.1"/>
    </source>
</evidence>
<proteinExistence type="predicted"/>
<keyword evidence="8" id="KW-1185">Reference proteome</keyword>
<sequence>MAGAAAHVKYTVTAKLAAEHEAGYVAWLKDGHVQAIVDEGGACVARVEQCGCSEEGVACVKSVYVFPSRDAFSAYETGLAPKLREDGIRRYGPSSERPVAFSREVVDVEASAVGEEAAKEGAYTGKA</sequence>
<dbReference type="EMBL" id="VLTM01000204">
    <property type="protein sequence ID" value="KAA0146054.1"/>
    <property type="molecule type" value="Genomic_DNA"/>
</dbReference>
<reference evidence="1" key="2">
    <citation type="submission" date="2021-01" db="EMBL/GenBank/DDBJ databases">
        <authorList>
            <person name="Corre E."/>
            <person name="Pelletier E."/>
            <person name="Niang G."/>
            <person name="Scheremetjew M."/>
            <person name="Finn R."/>
            <person name="Kale V."/>
            <person name="Holt S."/>
            <person name="Cochrane G."/>
            <person name="Meng A."/>
            <person name="Brown T."/>
            <person name="Cohen L."/>
        </authorList>
    </citation>
    <scope>NUCLEOTIDE SEQUENCE</scope>
    <source>
        <strain evidence="1">E4-10</strain>
    </source>
</reference>
<dbReference type="Pfam" id="PF14114">
    <property type="entry name" value="DUF4286"/>
    <property type="match status" value="1"/>
</dbReference>
<organism evidence="2 10">
    <name type="scientific">Cafeteria roenbergensis</name>
    <name type="common">Marine flagellate</name>
    <dbReference type="NCBI Taxonomy" id="33653"/>
    <lineage>
        <taxon>Eukaryota</taxon>
        <taxon>Sar</taxon>
        <taxon>Stramenopiles</taxon>
        <taxon>Bigyra</taxon>
        <taxon>Opalozoa</taxon>
        <taxon>Bicosoecida</taxon>
        <taxon>Cafeteriaceae</taxon>
        <taxon>Cafeteria</taxon>
    </lineage>
</organism>
<dbReference type="Proteomes" id="UP000322899">
    <property type="component" value="Unassembled WGS sequence"/>
</dbReference>
<dbReference type="EMBL" id="VLTL01000079">
    <property type="protein sequence ID" value="KAA0162538.1"/>
    <property type="molecule type" value="Genomic_DNA"/>
</dbReference>
<evidence type="ECO:0000313" key="4">
    <source>
        <dbReference type="EMBL" id="KAA0159994.1"/>
    </source>
</evidence>
<evidence type="ECO:0000313" key="3">
    <source>
        <dbReference type="EMBL" id="KAA0153553.1"/>
    </source>
</evidence>